<dbReference type="RefSeq" id="WP_038529419.1">
    <property type="nucleotide sequence ID" value="NZ_CP007793.1"/>
</dbReference>
<evidence type="ECO:0008006" key="3">
    <source>
        <dbReference type="Google" id="ProtNLM"/>
    </source>
</evidence>
<dbReference type="Proteomes" id="UP000027186">
    <property type="component" value="Chromosome"/>
</dbReference>
<protein>
    <recommendedName>
        <fullName evidence="3">NB-ARC domain-containing protein</fullName>
    </recommendedName>
</protein>
<dbReference type="EMBL" id="CP007793">
    <property type="protein sequence ID" value="AIB12607.1"/>
    <property type="molecule type" value="Genomic_DNA"/>
</dbReference>
<gene>
    <name evidence="1" type="ORF">ABAZ39_11500</name>
</gene>
<reference evidence="1 2" key="1">
    <citation type="journal article" date="2014" name="Genome Announc.">
        <title>Complete Genome Sequence of the Model Rhizosphere Strain Azospirillum brasilense Az39, Successfully Applied in Agriculture.</title>
        <authorList>
            <person name="Rivera D."/>
            <person name="Revale S."/>
            <person name="Molina R."/>
            <person name="Gualpa J."/>
            <person name="Puente M."/>
            <person name="Maroniche G."/>
            <person name="Paris G."/>
            <person name="Baker D."/>
            <person name="Clavijo B."/>
            <person name="McLay K."/>
            <person name="Spaepen S."/>
            <person name="Perticari A."/>
            <person name="Vazquez M."/>
            <person name="Wisniewski-Dye F."/>
            <person name="Watkins C."/>
            <person name="Martinez-Abarca F."/>
            <person name="Vanderleyden J."/>
            <person name="Cassan F."/>
        </authorList>
    </citation>
    <scope>NUCLEOTIDE SEQUENCE [LARGE SCALE GENOMIC DNA]</scope>
    <source>
        <strain evidence="1 2">Az39</strain>
    </source>
</reference>
<accession>A0A060DI78</accession>
<dbReference type="PRINTS" id="PR00364">
    <property type="entry name" value="DISEASERSIST"/>
</dbReference>
<dbReference type="SUPFAM" id="SSF52540">
    <property type="entry name" value="P-loop containing nucleoside triphosphate hydrolases"/>
    <property type="match status" value="1"/>
</dbReference>
<evidence type="ECO:0000313" key="1">
    <source>
        <dbReference type="EMBL" id="AIB12607.1"/>
    </source>
</evidence>
<dbReference type="InterPro" id="IPR027417">
    <property type="entry name" value="P-loop_NTPase"/>
</dbReference>
<organism evidence="1 2">
    <name type="scientific">Azospirillum argentinense</name>
    <dbReference type="NCBI Taxonomy" id="2970906"/>
    <lineage>
        <taxon>Bacteria</taxon>
        <taxon>Pseudomonadati</taxon>
        <taxon>Pseudomonadota</taxon>
        <taxon>Alphaproteobacteria</taxon>
        <taxon>Rhodospirillales</taxon>
        <taxon>Azospirillaceae</taxon>
        <taxon>Azospirillum</taxon>
    </lineage>
</organism>
<name>A0A060DI78_9PROT</name>
<dbReference type="KEGG" id="abq:ABAZ39_11500"/>
<proteinExistence type="predicted"/>
<evidence type="ECO:0000313" key="2">
    <source>
        <dbReference type="Proteomes" id="UP000027186"/>
    </source>
</evidence>
<dbReference type="Gene3D" id="3.40.50.300">
    <property type="entry name" value="P-loop containing nucleotide triphosphate hydrolases"/>
    <property type="match status" value="1"/>
</dbReference>
<sequence length="907" mass="99186">MRESLRADYVVRLIDGISRIGPGPMFERFGAKFLDHHLKVTLIHRGLNPQLSPVGHTIDSYDDAGLTGAEYSIDQDYFAGSMLKATRDLLHVLRKHPTVVDIYLLSSQKASEGVIPGFTQDVAQWPGMLERKLHIYDARRIAEVIVDELLPSDAAIEDLVEHLSVLANIIDDAAANLAVPGVDDRHVERPAIGEMIARALRETGPVVTIAGIGGLGKSEAAAAYAAEHRGDYDTCMWIDGDVLRRPEDLKAISLWRGGDSRNLTAMLAARKCLLIIDDITDTIDAADFAHLCGPGSNIILTRRAWREGDLTLPMLADKEARSILDHGLATPCPDEVFAQLLLTVGGHPLSLALVNCVVADGTSWAEVAEDCAAIPELTLGDQRLADRLLGRLANALARELQLFEWAGQASCDLRFLRRAIGPIGIAKLRRHGLTAPDRPTTLRLHDIIHASVVAQRWLNAERAAALDDQLEAFIEQLMAEEGLALRVLASTMRAKLEALAAVKPRAAFVVALLEIWKAAETQPELLADPATVVERLAGRGVPPRPAEVRAVIETIEGLYRFEKLGGYEAARESLRARLPIFERLSAIDGLDSRSVTEIQHHHAKALKILGMDAEAQAMFEGVLVGPHPLHASRLQLVRLYGRSKDTIDKAAEQADAILTAASNPGAVSSNVVLATLQALPSAGGSWRQTLFDRHANLIEREILVAAEAGADDAFRAFAAAARHWSWHDRDRLLRVFAGLEMIDPASLEDSTRAACGELFAEVAKGPNGVEAGFQAQALRYYEAVETPQDFGLQKHGQLLVEMDRPGEAEAVLLRIGKPQPFAFYWLSKAQFAQGKHDEAMVAIDKALDGLLSGQARFRPTFLAHRFEVRRALSDPAAREDLTEAHRLCEEPKYKAALERRLAEHSAD</sequence>
<dbReference type="AlphaFoldDB" id="A0A060DI78"/>